<sequence length="227" mass="26523">MSIFVISDLHLSFGVENKSMDVFNGWSGYVNKLKSNWNNLVKNQDTVVVVGDISWAMKLEEVLKDLQFLDSLNGKKILIKGNHEYWWESATKVRNFLNKNKLHRIKILFNSNIEVENFCICGTRSWNIILKSQRDFKIYNRELGRLIKSLNNNSKLEKIVFLHYPPVYDSQEAKEIIDILTEKKVKKCYYGHIHGSVVNKKIVVGDYKNINFKLVSCDYLDFIPIQV</sequence>
<proteinExistence type="predicted"/>
<dbReference type="PANTHER" id="PTHR31302">
    <property type="entry name" value="TRANSMEMBRANE PROTEIN WITH METALLOPHOSPHOESTERASE DOMAIN-RELATED"/>
    <property type="match status" value="1"/>
</dbReference>
<name>A0AA48KZX3_9FIRM</name>
<dbReference type="AlphaFoldDB" id="A0AA48KZX3"/>
<dbReference type="Gene3D" id="3.60.21.10">
    <property type="match status" value="1"/>
</dbReference>
<dbReference type="InterPro" id="IPR004843">
    <property type="entry name" value="Calcineurin-like_PHP"/>
</dbReference>
<protein>
    <submittedName>
        <fullName evidence="2">Metallophosphoesterase</fullName>
    </submittedName>
</protein>
<dbReference type="PIRSF" id="PIRSF033094">
    <property type="entry name" value="Pesterase_CT488"/>
    <property type="match status" value="1"/>
</dbReference>
<dbReference type="Proteomes" id="UP001335720">
    <property type="component" value="Chromosome"/>
</dbReference>
<accession>A0AA48KZX3</accession>
<dbReference type="PANTHER" id="PTHR31302:SF22">
    <property type="entry name" value="PHOSPHOESTERASE"/>
    <property type="match status" value="1"/>
</dbReference>
<evidence type="ECO:0000313" key="2">
    <source>
        <dbReference type="EMBL" id="BED92714.1"/>
    </source>
</evidence>
<organism evidence="2">
    <name type="scientific">Candidatus Paraimprobicoccus trichonymphae</name>
    <dbReference type="NCBI Taxonomy" id="3033793"/>
    <lineage>
        <taxon>Bacteria</taxon>
        <taxon>Bacillati</taxon>
        <taxon>Bacillota</taxon>
        <taxon>Clostridia</taxon>
        <taxon>Candidatus Paraimprobicoccus</taxon>
    </lineage>
</organism>
<dbReference type="Pfam" id="PF00149">
    <property type="entry name" value="Metallophos"/>
    <property type="match status" value="1"/>
</dbReference>
<dbReference type="EMBL" id="AP027925">
    <property type="protein sequence ID" value="BED92714.1"/>
    <property type="molecule type" value="Genomic_DNA"/>
</dbReference>
<dbReference type="InterPro" id="IPR014578">
    <property type="entry name" value="Pesterase_CT488"/>
</dbReference>
<dbReference type="InterPro" id="IPR029052">
    <property type="entry name" value="Metallo-depent_PP-like"/>
</dbReference>
<reference evidence="2" key="1">
    <citation type="journal article" date="2023" name="ISME J.">
        <title>Emergence of putative energy parasites within Clostridia revealed by genome analysis of a novel endosymbiotic clade.</title>
        <authorList>
            <person name="Takahashi K."/>
            <person name="Kuwahara H."/>
            <person name="Horikawa Y."/>
            <person name="Izawa K."/>
            <person name="Kato D."/>
            <person name="Inagaki T."/>
            <person name="Yuki M."/>
            <person name="Ohkuma M."/>
            <person name="Hongoh Y."/>
        </authorList>
    </citation>
    <scope>NUCLEOTIDE SEQUENCE</scope>
    <source>
        <strain evidence="2">RsTa-C01</strain>
    </source>
</reference>
<dbReference type="SUPFAM" id="SSF56300">
    <property type="entry name" value="Metallo-dependent phosphatases"/>
    <property type="match status" value="1"/>
</dbReference>
<dbReference type="GO" id="GO:0016787">
    <property type="term" value="F:hydrolase activity"/>
    <property type="evidence" value="ECO:0007669"/>
    <property type="project" value="InterPro"/>
</dbReference>
<evidence type="ECO:0000259" key="1">
    <source>
        <dbReference type="Pfam" id="PF00149"/>
    </source>
</evidence>
<gene>
    <name evidence="2" type="ORF">RsTaC01_0556</name>
</gene>
<dbReference type="KEGG" id="ptrh:RsTaC01_0556"/>
<feature type="domain" description="Calcineurin-like phosphoesterase" evidence="1">
    <location>
        <begin position="1"/>
        <end position="195"/>
    </location>
</feature>
<dbReference type="InterPro" id="IPR051158">
    <property type="entry name" value="Metallophosphoesterase_sf"/>
</dbReference>